<dbReference type="EMBL" id="CP058595">
    <property type="protein sequence ID" value="QLG44316.1"/>
    <property type="molecule type" value="Genomic_DNA"/>
</dbReference>
<organism evidence="3 4">
    <name type="scientific">Costertonia aggregata</name>
    <dbReference type="NCBI Taxonomy" id="343403"/>
    <lineage>
        <taxon>Bacteria</taxon>
        <taxon>Pseudomonadati</taxon>
        <taxon>Bacteroidota</taxon>
        <taxon>Flavobacteriia</taxon>
        <taxon>Flavobacteriales</taxon>
        <taxon>Flavobacteriaceae</taxon>
        <taxon>Costertonia</taxon>
    </lineage>
</organism>
<name>A0A7H9ALI0_9FLAO</name>
<dbReference type="Proteomes" id="UP000509302">
    <property type="component" value="Chromosome"/>
</dbReference>
<proteinExistence type="predicted"/>
<dbReference type="RefSeq" id="WP_179240651.1">
    <property type="nucleotide sequence ID" value="NZ_CP058595.1"/>
</dbReference>
<dbReference type="PANTHER" id="PTHR14969:SF13">
    <property type="entry name" value="AT30094P"/>
    <property type="match status" value="1"/>
</dbReference>
<dbReference type="AlphaFoldDB" id="A0A7H9ALI0"/>
<feature type="transmembrane region" description="Helical" evidence="1">
    <location>
        <begin position="159"/>
        <end position="177"/>
    </location>
</feature>
<dbReference type="Gene3D" id="1.20.144.10">
    <property type="entry name" value="Phosphatidic acid phosphatase type 2/haloperoxidase"/>
    <property type="match status" value="2"/>
</dbReference>
<feature type="transmembrane region" description="Helical" evidence="1">
    <location>
        <begin position="26"/>
        <end position="49"/>
    </location>
</feature>
<feature type="transmembrane region" description="Helical" evidence="1">
    <location>
        <begin position="56"/>
        <end position="75"/>
    </location>
</feature>
<reference evidence="3 4" key="1">
    <citation type="journal article" date="2006" name="Int. J. Syst. Evol. Microbiol.">
        <title>Costertonia aggregata gen. nov., sp. nov., a mesophilic marine bacterium of the family Flavobacteriaceae, isolated from a mature biofilm.</title>
        <authorList>
            <person name="Kwon K.K."/>
            <person name="Lee Y.K."/>
            <person name="Lee H.K."/>
        </authorList>
    </citation>
    <scope>NUCLEOTIDE SEQUENCE [LARGE SCALE GENOMIC DNA]</scope>
    <source>
        <strain evidence="3 4">KCCM 42265</strain>
    </source>
</reference>
<dbReference type="SUPFAM" id="SSF48317">
    <property type="entry name" value="Acid phosphatase/Vanadium-dependent haloperoxidase"/>
    <property type="match status" value="1"/>
</dbReference>
<dbReference type="Pfam" id="PF01569">
    <property type="entry name" value="PAP2"/>
    <property type="match status" value="1"/>
</dbReference>
<dbReference type="InterPro" id="IPR000326">
    <property type="entry name" value="PAP2/HPO"/>
</dbReference>
<keyword evidence="1" id="KW-1133">Transmembrane helix</keyword>
<evidence type="ECO:0000313" key="3">
    <source>
        <dbReference type="EMBL" id="QLG44316.1"/>
    </source>
</evidence>
<feature type="transmembrane region" description="Helical" evidence="1">
    <location>
        <begin position="105"/>
        <end position="127"/>
    </location>
</feature>
<evidence type="ECO:0000256" key="1">
    <source>
        <dbReference type="SAM" id="Phobius"/>
    </source>
</evidence>
<keyword evidence="4" id="KW-1185">Reference proteome</keyword>
<gene>
    <name evidence="3" type="ORF">HYG79_02805</name>
</gene>
<dbReference type="GO" id="GO:0042392">
    <property type="term" value="F:sphingosine-1-phosphate phosphatase activity"/>
    <property type="evidence" value="ECO:0007669"/>
    <property type="project" value="TreeGrafter"/>
</dbReference>
<dbReference type="PANTHER" id="PTHR14969">
    <property type="entry name" value="SPHINGOSINE-1-PHOSPHATE PHOSPHOHYDROLASE"/>
    <property type="match status" value="1"/>
</dbReference>
<evidence type="ECO:0000259" key="2">
    <source>
        <dbReference type="SMART" id="SM00014"/>
    </source>
</evidence>
<feature type="domain" description="Phosphatidic acid phosphatase type 2/haloperoxidase" evidence="2">
    <location>
        <begin position="61"/>
        <end position="174"/>
    </location>
</feature>
<dbReference type="KEGG" id="cagg:HYG79_02805"/>
<dbReference type="SMART" id="SM00014">
    <property type="entry name" value="acidPPc"/>
    <property type="match status" value="1"/>
</dbReference>
<keyword evidence="1" id="KW-0472">Membrane</keyword>
<keyword evidence="1" id="KW-0812">Transmembrane</keyword>
<feature type="transmembrane region" description="Helical" evidence="1">
    <location>
        <begin position="134"/>
        <end position="153"/>
    </location>
</feature>
<protein>
    <submittedName>
        <fullName evidence="3">Phosphatase PAP2 family protein</fullName>
    </submittedName>
</protein>
<accession>A0A7H9ALI0</accession>
<sequence>MLEKLLQWDRDTFVYLNNLGVDEFDVFWSTVTKFPTWFPLFFLFIFLFFKKFAKKEALYMILFVLITLAFVATVTDLTKEVVARLRPNNDTEINMLIRILRSPSGYSFFSGHASSSFSVTTIVVLFLRKRFKWSWLFFIWPILFASSRIFVGVHFPIDILVGTLVGILSAFMFYNVYVKFIVPYLGLTHP</sequence>
<dbReference type="InterPro" id="IPR036938">
    <property type="entry name" value="PAP2/HPO_sf"/>
</dbReference>
<evidence type="ECO:0000313" key="4">
    <source>
        <dbReference type="Proteomes" id="UP000509302"/>
    </source>
</evidence>